<protein>
    <submittedName>
        <fullName evidence="1">Uncharacterized protein</fullName>
    </submittedName>
</protein>
<dbReference type="AlphaFoldDB" id="A0A2T4ZCG9"/>
<keyword evidence="2" id="KW-1185">Reference proteome</keyword>
<organism evidence="1 2">
    <name type="scientific">Desmospora activa DSM 45169</name>
    <dbReference type="NCBI Taxonomy" id="1121389"/>
    <lineage>
        <taxon>Bacteria</taxon>
        <taxon>Bacillati</taxon>
        <taxon>Bacillota</taxon>
        <taxon>Bacilli</taxon>
        <taxon>Bacillales</taxon>
        <taxon>Thermoactinomycetaceae</taxon>
        <taxon>Desmospora</taxon>
    </lineage>
</organism>
<evidence type="ECO:0000313" key="1">
    <source>
        <dbReference type="EMBL" id="PTM59576.1"/>
    </source>
</evidence>
<accession>A0A2T4ZCG9</accession>
<proteinExistence type="predicted"/>
<reference evidence="1 2" key="1">
    <citation type="submission" date="2018-04" db="EMBL/GenBank/DDBJ databases">
        <title>Genomic Encyclopedia of Archaeal and Bacterial Type Strains, Phase II (KMG-II): from individual species to whole genera.</title>
        <authorList>
            <person name="Goeker M."/>
        </authorList>
    </citation>
    <scope>NUCLEOTIDE SEQUENCE [LARGE SCALE GENOMIC DNA]</scope>
    <source>
        <strain evidence="1 2">DSM 45169</strain>
    </source>
</reference>
<gene>
    <name evidence="1" type="ORF">C8J48_2203</name>
</gene>
<dbReference type="EMBL" id="PZZP01000001">
    <property type="protein sequence ID" value="PTM59576.1"/>
    <property type="molecule type" value="Genomic_DNA"/>
</dbReference>
<dbReference type="RefSeq" id="WP_107726674.1">
    <property type="nucleotide sequence ID" value="NZ_PZZP01000001.1"/>
</dbReference>
<dbReference type="Proteomes" id="UP000241639">
    <property type="component" value="Unassembled WGS sequence"/>
</dbReference>
<name>A0A2T4ZCG9_9BACL</name>
<comment type="caution">
    <text evidence="1">The sequence shown here is derived from an EMBL/GenBank/DDBJ whole genome shotgun (WGS) entry which is preliminary data.</text>
</comment>
<evidence type="ECO:0000313" key="2">
    <source>
        <dbReference type="Proteomes" id="UP000241639"/>
    </source>
</evidence>
<dbReference type="OrthoDB" id="2991312at2"/>
<sequence length="157" mass="17619">MDGEEVSVWDVKYFNQVVPRASWQTGVVTSYSSTEEIWERPEIISYAPNTTPEESSFDVSLSGLVPSVTWTINTRESRIRDCSDLSVEDIACWANIITLNTETAKGPHVMEPGIRVTNKGFLIGFQHSHLLNFRDGLFGDSTYGFTGLTTRYLSDLD</sequence>